<evidence type="ECO:0000256" key="7">
    <source>
        <dbReference type="ARBA" id="ARBA00049244"/>
    </source>
</evidence>
<accession>A0AAX2UNR8</accession>
<keyword evidence="3" id="KW-0808">Transferase</keyword>
<dbReference type="InterPro" id="IPR004805">
    <property type="entry name" value="DnaE2/DnaE/PolC"/>
</dbReference>
<dbReference type="Pfam" id="PF14579">
    <property type="entry name" value="HHH_6"/>
    <property type="match status" value="1"/>
</dbReference>
<reference evidence="9" key="1">
    <citation type="submission" date="2017-10" db="EMBL/GenBank/DDBJ databases">
        <authorList>
            <person name="Colston S.M."/>
            <person name="Graf J."/>
        </authorList>
    </citation>
    <scope>NUCLEOTIDE SEQUENCE</scope>
    <source>
        <strain evidence="9">BAQ071013-135</strain>
    </source>
</reference>
<evidence type="ECO:0000256" key="6">
    <source>
        <dbReference type="ARBA" id="ARBA00022932"/>
    </source>
</evidence>
<dbReference type="PANTHER" id="PTHR32294:SF0">
    <property type="entry name" value="DNA POLYMERASE III SUBUNIT ALPHA"/>
    <property type="match status" value="1"/>
</dbReference>
<keyword evidence="4" id="KW-0548">Nucleotidyltransferase</keyword>
<dbReference type="InterPro" id="IPR004013">
    <property type="entry name" value="PHP_dom"/>
</dbReference>
<dbReference type="Gene3D" id="3.40.470.10">
    <property type="entry name" value="Uracil-DNA glycosylase-like domain"/>
    <property type="match status" value="1"/>
</dbReference>
<evidence type="ECO:0000256" key="4">
    <source>
        <dbReference type="ARBA" id="ARBA00022695"/>
    </source>
</evidence>
<dbReference type="InterPro" id="IPR011708">
    <property type="entry name" value="DNA_pol3_alpha_NTPase_dom"/>
</dbReference>
<dbReference type="Gene3D" id="3.20.20.140">
    <property type="entry name" value="Metal-dependent hydrolases"/>
    <property type="match status" value="1"/>
</dbReference>
<name>A0AAX2UNR8_AERVE</name>
<dbReference type="SUPFAM" id="SSF52141">
    <property type="entry name" value="Uracil-DNA glycosylase-like"/>
    <property type="match status" value="1"/>
</dbReference>
<dbReference type="GO" id="GO:0003887">
    <property type="term" value="F:DNA-directed DNA polymerase activity"/>
    <property type="evidence" value="ECO:0007669"/>
    <property type="project" value="UniProtKB-KW"/>
</dbReference>
<dbReference type="RefSeq" id="WP_139495306.1">
    <property type="nucleotide sequence ID" value="NZ_CAWORL010000019.1"/>
</dbReference>
<dbReference type="NCBIfam" id="TIGR00594">
    <property type="entry name" value="polc"/>
    <property type="match status" value="1"/>
</dbReference>
<dbReference type="Gene3D" id="1.10.150.870">
    <property type="match status" value="1"/>
</dbReference>
<dbReference type="InterPro" id="IPR036895">
    <property type="entry name" value="Uracil-DNA_glycosylase-like_sf"/>
</dbReference>
<dbReference type="InterPro" id="IPR040982">
    <property type="entry name" value="DNA_pol3_finger"/>
</dbReference>
<comment type="caution">
    <text evidence="9">The sequence shown here is derived from an EMBL/GenBank/DDBJ whole genome shotgun (WGS) entry which is preliminary data.</text>
</comment>
<dbReference type="Pfam" id="PF07733">
    <property type="entry name" value="DNA_pol3_alpha"/>
    <property type="match status" value="1"/>
</dbReference>
<proteinExistence type="predicted"/>
<reference evidence="9" key="2">
    <citation type="journal article" date="2019" name="PLoS ONE">
        <title>Identification and characterization of putative Aeromonas spp. T3SS effectors.</title>
        <authorList>
            <person name="Rangel L.T."/>
            <person name="Marden J."/>
            <person name="Colston S."/>
            <person name="Setubal J.C."/>
            <person name="Graf J."/>
            <person name="Gogarten J.P."/>
        </authorList>
    </citation>
    <scope>NUCLEOTIDE SEQUENCE</scope>
    <source>
        <strain evidence="9">BAQ071013-135</strain>
    </source>
</reference>
<evidence type="ECO:0000256" key="2">
    <source>
        <dbReference type="ARBA" id="ARBA00019114"/>
    </source>
</evidence>
<dbReference type="InterPro" id="IPR029460">
    <property type="entry name" value="DNAPol_HHH"/>
</dbReference>
<dbReference type="InterPro" id="IPR005122">
    <property type="entry name" value="Uracil-DNA_glycosylase-like"/>
</dbReference>
<evidence type="ECO:0000256" key="3">
    <source>
        <dbReference type="ARBA" id="ARBA00022679"/>
    </source>
</evidence>
<evidence type="ECO:0000259" key="8">
    <source>
        <dbReference type="SMART" id="SM00481"/>
    </source>
</evidence>
<dbReference type="EC" id="2.7.7.7" evidence="1"/>
<organism evidence="9 10">
    <name type="scientific">Aeromonas veronii</name>
    <dbReference type="NCBI Taxonomy" id="654"/>
    <lineage>
        <taxon>Bacteria</taxon>
        <taxon>Pseudomonadati</taxon>
        <taxon>Pseudomonadota</taxon>
        <taxon>Gammaproteobacteria</taxon>
        <taxon>Aeromonadales</taxon>
        <taxon>Aeromonadaceae</taxon>
        <taxon>Aeromonas</taxon>
    </lineage>
</organism>
<dbReference type="GO" id="GO:0006260">
    <property type="term" value="P:DNA replication"/>
    <property type="evidence" value="ECO:0007669"/>
    <property type="project" value="UniProtKB-KW"/>
</dbReference>
<evidence type="ECO:0000313" key="10">
    <source>
        <dbReference type="Proteomes" id="UP000796104"/>
    </source>
</evidence>
<keyword evidence="6" id="KW-0239">DNA-directed DNA polymerase</keyword>
<dbReference type="SMART" id="SM00481">
    <property type="entry name" value="POLIIIAc"/>
    <property type="match status" value="1"/>
</dbReference>
<feature type="domain" description="Polymerase/histidinol phosphatase N-terminal" evidence="8">
    <location>
        <begin position="4"/>
        <end position="73"/>
    </location>
</feature>
<evidence type="ECO:0000256" key="5">
    <source>
        <dbReference type="ARBA" id="ARBA00022705"/>
    </source>
</evidence>
<evidence type="ECO:0000313" key="9">
    <source>
        <dbReference type="EMBL" id="TND51857.1"/>
    </source>
</evidence>
<protein>
    <recommendedName>
        <fullName evidence="2">DNA polymerase III subunit alpha</fullName>
        <ecNumber evidence="1">2.7.7.7</ecNumber>
    </recommendedName>
</protein>
<dbReference type="Pfam" id="PF02811">
    <property type="entry name" value="PHP"/>
    <property type="match status" value="1"/>
</dbReference>
<keyword evidence="5" id="KW-0235">DNA replication</keyword>
<comment type="catalytic activity">
    <reaction evidence="7">
        <text>DNA(n) + a 2'-deoxyribonucleoside 5'-triphosphate = DNA(n+1) + diphosphate</text>
        <dbReference type="Rhea" id="RHEA:22508"/>
        <dbReference type="Rhea" id="RHEA-COMP:17339"/>
        <dbReference type="Rhea" id="RHEA-COMP:17340"/>
        <dbReference type="ChEBI" id="CHEBI:33019"/>
        <dbReference type="ChEBI" id="CHEBI:61560"/>
        <dbReference type="ChEBI" id="CHEBI:173112"/>
        <dbReference type="EC" id="2.7.7.7"/>
    </reaction>
</comment>
<sequence length="1116" mass="125341">MAYMHLTNARSHFSMGRAVSSVDAIVKKALEMGYQSVILADDATISGMTDLFKAMPEDCGAKAIIGTSIKVFDDPTYRPPSKKSGLEIKPNHFWEAKLLVKNEEGLKALFSLLTKARSEEYFYYEPRIGVLDLVKALRSDGLILTTGDFFSLFAHCKADKIYSALVKHVPAHQRVIELVPLKSAYFDRVNSIASQKAIESDSRVMLSRPILYVDKGQDDARDVMSYIIGQGSAVHPLRNIPYNRDLHMLSPSEMETEILEWRKRTGITVPDDTQAIVDDCQYRWQKQGMCLPQMAEDEFAELTKLCLEGFKNRLTKKVFGYQPSPEKLPEYRARLKYELGVLRDMKFDRYFLLIRDIIMWSKSNGIMVGPARGSAGGSLVAFLIGVTDVDPIRFGLIFERFLNPDRLDYPDVDTDFMSSRRHEVLEYITNRFGQDHVAGISNYSTLAAASAIRDVARIHDLPQQDYSCTKVIDQGMSLSEAKELPEISRYASAHPREFAISETLEGAMRSLSRHAAGVVVAGEPLTRRSAVEVRNGEQTVNWDKQVVEDFGLIKLDILGLSTLDTLNLARQKIQDRHKVQLDFTSIPLDDEKVLKAFAAGDTAGVFQFVSHGMRQLLKDLSEGGRDLSFEDIYAATALFRPGPLQSGMTEEYVRIKQGMVKPHYAHHKMEDALRETRGIIVYQEQVMQIARDLCGYTMGESDKLRKVMGKKLPEEMEKQREKFVSGAVSCSGMDERQASDLFDQIAEFAGYGFNKSHSVAYALISYLCMWVKVHYPAEFFAAALSIAKEDELPSIVKDAEKSGIYVVPPCINTSTDAFEIGYDMLREQHILYAPLQAVKQVSDNGVKAILKAREAQGGRFKSKAHFIESVERRLVNKRVQENLELVGAFYAIEPGSLDPRHPDRLRDQKSLLPNLMLRSVKANRPILIDAFVESQLEVLFDDMRKMGLDDEGLTVGPQPVIPTHGKKPKFMFVTDSPAYSECESKRFAEGKSFNYTLSALKEAELKKSDGYYTALVKTKKADKQLTTAEINTWSHFLDAEIELLKPPVIIAAGGAVARHLCPDVKGGWEAIAGTSVYDVKRDCTIIFAPNPQMVYAKPDVQTVLDNIMCDVAEMMR</sequence>
<dbReference type="Proteomes" id="UP000796104">
    <property type="component" value="Unassembled WGS sequence"/>
</dbReference>
<evidence type="ECO:0000256" key="1">
    <source>
        <dbReference type="ARBA" id="ARBA00012417"/>
    </source>
</evidence>
<dbReference type="Pfam" id="PF17657">
    <property type="entry name" value="DNA_pol3_finger"/>
    <property type="match status" value="1"/>
</dbReference>
<dbReference type="GO" id="GO:0008408">
    <property type="term" value="F:3'-5' exonuclease activity"/>
    <property type="evidence" value="ECO:0007669"/>
    <property type="project" value="InterPro"/>
</dbReference>
<dbReference type="Pfam" id="PF03167">
    <property type="entry name" value="UDG"/>
    <property type="match status" value="1"/>
</dbReference>
<dbReference type="EMBL" id="PDXJ01000026">
    <property type="protein sequence ID" value="TND51857.1"/>
    <property type="molecule type" value="Genomic_DNA"/>
</dbReference>
<dbReference type="InterPro" id="IPR003141">
    <property type="entry name" value="Pol/His_phosphatase_N"/>
</dbReference>
<gene>
    <name evidence="9" type="ORF">CF123_18485</name>
</gene>
<dbReference type="PANTHER" id="PTHR32294">
    <property type="entry name" value="DNA POLYMERASE III SUBUNIT ALPHA"/>
    <property type="match status" value="1"/>
</dbReference>
<dbReference type="AlphaFoldDB" id="A0AAX2UNR8"/>